<proteinExistence type="predicted"/>
<reference evidence="7 8" key="1">
    <citation type="submission" date="2018-08" db="EMBL/GenBank/DDBJ databases">
        <title>Aphanomyces genome sequencing and annotation.</title>
        <authorList>
            <person name="Minardi D."/>
            <person name="Oidtmann B."/>
            <person name="Van Der Giezen M."/>
            <person name="Studholme D.J."/>
        </authorList>
    </citation>
    <scope>NUCLEOTIDE SEQUENCE [LARGE SCALE GENOMIC DNA]</scope>
    <source>
        <strain evidence="3 8">D2</strain>
        <strain evidence="6 10">Da</strain>
        <strain evidence="4 9">Si</strain>
        <strain evidence="5 11">Sv</strain>
        <strain evidence="2 7">Yx</strain>
    </source>
</reference>
<dbReference type="Proteomes" id="UP000266643">
    <property type="component" value="Unassembled WGS sequence"/>
</dbReference>
<evidence type="ECO:0000313" key="11">
    <source>
        <dbReference type="Proteomes" id="UP000285712"/>
    </source>
</evidence>
<dbReference type="Proteomes" id="UP000285430">
    <property type="component" value="Unassembled WGS sequence"/>
</dbReference>
<evidence type="ECO:0000313" key="4">
    <source>
        <dbReference type="EMBL" id="RHY57461.1"/>
    </source>
</evidence>
<evidence type="ECO:0000313" key="3">
    <source>
        <dbReference type="EMBL" id="RHY56699.1"/>
    </source>
</evidence>
<dbReference type="EMBL" id="QUTG01000867">
    <property type="protein sequence ID" value="RHZ01096.1"/>
    <property type="molecule type" value="Genomic_DNA"/>
</dbReference>
<evidence type="ECO:0000313" key="2">
    <source>
        <dbReference type="EMBL" id="RHY15547.1"/>
    </source>
</evidence>
<dbReference type="AlphaFoldDB" id="A0A397B9R6"/>
<evidence type="ECO:0000256" key="1">
    <source>
        <dbReference type="SAM" id="Coils"/>
    </source>
</evidence>
<organism evidence="2 7">
    <name type="scientific">Aphanomyces astaci</name>
    <name type="common">Crayfish plague agent</name>
    <dbReference type="NCBI Taxonomy" id="112090"/>
    <lineage>
        <taxon>Eukaryota</taxon>
        <taxon>Sar</taxon>
        <taxon>Stramenopiles</taxon>
        <taxon>Oomycota</taxon>
        <taxon>Saprolegniomycetes</taxon>
        <taxon>Saprolegniales</taxon>
        <taxon>Verrucalvaceae</taxon>
        <taxon>Aphanomyces</taxon>
    </lineage>
</organism>
<dbReference type="EMBL" id="QUTB01005129">
    <property type="protein sequence ID" value="RHY57461.1"/>
    <property type="molecule type" value="Genomic_DNA"/>
</dbReference>
<dbReference type="EMBL" id="QUTD01006227">
    <property type="protein sequence ID" value="RHY56699.1"/>
    <property type="molecule type" value="Genomic_DNA"/>
</dbReference>
<dbReference type="Proteomes" id="UP000283543">
    <property type="component" value="Unassembled WGS sequence"/>
</dbReference>
<gene>
    <name evidence="2" type="ORF">DYB25_013659</name>
    <name evidence="3" type="ORF">DYB30_005488</name>
    <name evidence="4" type="ORF">DYB34_000566</name>
    <name evidence="5" type="ORF">DYB35_012382</name>
    <name evidence="6" type="ORF">DYB37_012564</name>
</gene>
<dbReference type="EMBL" id="QUTA01005483">
    <property type="protein sequence ID" value="RHY15547.1"/>
    <property type="molecule type" value="Genomic_DNA"/>
</dbReference>
<dbReference type="Proteomes" id="UP000285712">
    <property type="component" value="Unassembled WGS sequence"/>
</dbReference>
<sequence length="234" mass="27307">MSNDLGIDTTDTQARKWWSDSDDLSLLTQVNNDLPFKQVKNTTKAWDALATKQLEVPGFGRTTLDGKKAANRFYQLLRVHRRFQQSSQYLSGVEQEETGKIVLLDELVQLFDEATDQRNADRAAMHAKVTEKEAAASFLRDQAMQSGKRKSVETDESTDSDVVGRKRKAIFESHEREIELERERLAFEKYKLQMELEEREKERLERIQQREFEMKRNDDMMSLLLQLASKLQKE</sequence>
<dbReference type="Proteomes" id="UP000266239">
    <property type="component" value="Unassembled WGS sequence"/>
</dbReference>
<evidence type="ECO:0000313" key="6">
    <source>
        <dbReference type="EMBL" id="RHZ32199.1"/>
    </source>
</evidence>
<accession>A0A397B9R6</accession>
<feature type="coiled-coil region" evidence="1">
    <location>
        <begin position="180"/>
        <end position="207"/>
    </location>
</feature>
<name>A0A397B9R6_APHAT</name>
<evidence type="ECO:0000313" key="9">
    <source>
        <dbReference type="Proteomes" id="UP000283543"/>
    </source>
</evidence>
<dbReference type="VEuPathDB" id="FungiDB:H257_19337"/>
<keyword evidence="1" id="KW-0175">Coiled coil</keyword>
<comment type="caution">
    <text evidence="2">The sequence shown here is derived from an EMBL/GenBank/DDBJ whole genome shotgun (WGS) entry which is preliminary data.</text>
</comment>
<evidence type="ECO:0000313" key="10">
    <source>
        <dbReference type="Proteomes" id="UP000285430"/>
    </source>
</evidence>
<evidence type="ECO:0008006" key="12">
    <source>
        <dbReference type="Google" id="ProtNLM"/>
    </source>
</evidence>
<dbReference type="EMBL" id="QUTH01000954">
    <property type="protein sequence ID" value="RHZ32199.1"/>
    <property type="molecule type" value="Genomic_DNA"/>
</dbReference>
<evidence type="ECO:0000313" key="8">
    <source>
        <dbReference type="Proteomes" id="UP000266643"/>
    </source>
</evidence>
<evidence type="ECO:0000313" key="7">
    <source>
        <dbReference type="Proteomes" id="UP000266239"/>
    </source>
</evidence>
<protein>
    <recommendedName>
        <fullName evidence="12">Myb-like domain-containing protein</fullName>
    </recommendedName>
</protein>
<evidence type="ECO:0000313" key="5">
    <source>
        <dbReference type="EMBL" id="RHZ01096.1"/>
    </source>
</evidence>